<name>A0A9P8W0P0_9HYPO</name>
<organism evidence="5 6">
    <name type="scientific">Thelonectria olida</name>
    <dbReference type="NCBI Taxonomy" id="1576542"/>
    <lineage>
        <taxon>Eukaryota</taxon>
        <taxon>Fungi</taxon>
        <taxon>Dikarya</taxon>
        <taxon>Ascomycota</taxon>
        <taxon>Pezizomycotina</taxon>
        <taxon>Sordariomycetes</taxon>
        <taxon>Hypocreomycetidae</taxon>
        <taxon>Hypocreales</taxon>
        <taxon>Nectriaceae</taxon>
        <taxon>Thelonectria</taxon>
    </lineage>
</organism>
<feature type="signal peptide" evidence="3">
    <location>
        <begin position="1"/>
        <end position="18"/>
    </location>
</feature>
<evidence type="ECO:0000313" key="5">
    <source>
        <dbReference type="EMBL" id="KAH6886458.1"/>
    </source>
</evidence>
<keyword evidence="3" id="KW-0732">Signal</keyword>
<protein>
    <submittedName>
        <fullName evidence="5">TAP-like protein-domain-containing protein</fullName>
    </submittedName>
</protein>
<dbReference type="Pfam" id="PF08386">
    <property type="entry name" value="Abhydrolase_4"/>
    <property type="match status" value="1"/>
</dbReference>
<feature type="chain" id="PRO_5040112398" evidence="3">
    <location>
        <begin position="19"/>
        <end position="540"/>
    </location>
</feature>
<dbReference type="Proteomes" id="UP000777438">
    <property type="component" value="Unassembled WGS sequence"/>
</dbReference>
<dbReference type="AlphaFoldDB" id="A0A9P8W0P0"/>
<dbReference type="SUPFAM" id="SSF53474">
    <property type="entry name" value="alpha/beta-Hydrolases"/>
    <property type="match status" value="1"/>
</dbReference>
<evidence type="ECO:0000313" key="6">
    <source>
        <dbReference type="Proteomes" id="UP000777438"/>
    </source>
</evidence>
<dbReference type="InterPro" id="IPR051601">
    <property type="entry name" value="Serine_prot/Carboxylest_S33"/>
</dbReference>
<feature type="domain" description="Peptidase S33 tripeptidyl aminopeptidase-like C-terminal" evidence="4">
    <location>
        <begin position="389"/>
        <end position="498"/>
    </location>
</feature>
<evidence type="ECO:0000259" key="4">
    <source>
        <dbReference type="Pfam" id="PF08386"/>
    </source>
</evidence>
<dbReference type="GO" id="GO:0016787">
    <property type="term" value="F:hydrolase activity"/>
    <property type="evidence" value="ECO:0007669"/>
    <property type="project" value="UniProtKB-KW"/>
</dbReference>
<dbReference type="PANTHER" id="PTHR43248:SF25">
    <property type="entry name" value="AB HYDROLASE-1 DOMAIN-CONTAINING PROTEIN-RELATED"/>
    <property type="match status" value="1"/>
</dbReference>
<dbReference type="InterPro" id="IPR029058">
    <property type="entry name" value="AB_hydrolase_fold"/>
</dbReference>
<sequence length="540" mass="58396">MIFFALVGVLVAASTVSAAYNSSSFSWSSIAPTSDLRYHDCYNEYKCARFKLPLDWLNGSDTRTVAIAIMKLPTTVADHDASFGGSVFTNPGGPGSPGVEFMLNRAHQLRSIIDKNQHYEIVSTPRSQCFQNELARDAMRLQAWSDKTNGEIMGYAGTSSVARDMVAIVDKTDELRTSQSNKQGQKIKQSVPRLQYIGFSYGAVLGNYFASMFPGRVGRMVLDGVFNANDYATGPGWVASLVDADKIYHSFFEGCYNAGSLNRVDSFMAHLDKSPLALQYQGTPFVLAGDHVRTIIGSVLYDPAAGFQTLAYGLAQAIAGNSTLPVAAFVETGNFPSLSEGCAIDTVSQGDEASLAVLCGDGDDVTSKDLAWWRLYVDGQVSTSRILAPYWSTIRFGCSSWRFRANWRFTGPFTTPPANATDVDRVPATPLLFMSNRLDPVSPLRSARAMAALHPGSAFVIQNAIGHTVVGMDPSECVSNILATYFESGAVPADTAYCEPKCGPWDVGCRNSSGSTRRSVASSVEETVRLSFPLGLSEQH</sequence>
<evidence type="ECO:0000256" key="3">
    <source>
        <dbReference type="SAM" id="SignalP"/>
    </source>
</evidence>
<dbReference type="PANTHER" id="PTHR43248">
    <property type="entry name" value="2-SUCCINYL-6-HYDROXY-2,4-CYCLOHEXADIENE-1-CARBOXYLATE SYNTHASE"/>
    <property type="match status" value="1"/>
</dbReference>
<accession>A0A9P8W0P0</accession>
<proteinExistence type="inferred from homology"/>
<keyword evidence="2" id="KW-0378">Hydrolase</keyword>
<reference evidence="5 6" key="1">
    <citation type="journal article" date="2021" name="Nat. Commun.">
        <title>Genetic determinants of endophytism in the Arabidopsis root mycobiome.</title>
        <authorList>
            <person name="Mesny F."/>
            <person name="Miyauchi S."/>
            <person name="Thiergart T."/>
            <person name="Pickel B."/>
            <person name="Atanasova L."/>
            <person name="Karlsson M."/>
            <person name="Huettel B."/>
            <person name="Barry K.W."/>
            <person name="Haridas S."/>
            <person name="Chen C."/>
            <person name="Bauer D."/>
            <person name="Andreopoulos W."/>
            <person name="Pangilinan J."/>
            <person name="LaButti K."/>
            <person name="Riley R."/>
            <person name="Lipzen A."/>
            <person name="Clum A."/>
            <person name="Drula E."/>
            <person name="Henrissat B."/>
            <person name="Kohler A."/>
            <person name="Grigoriev I.V."/>
            <person name="Martin F.M."/>
            <person name="Hacquard S."/>
        </authorList>
    </citation>
    <scope>NUCLEOTIDE SEQUENCE [LARGE SCALE GENOMIC DNA]</scope>
    <source>
        <strain evidence="5 6">MPI-CAGE-CH-0241</strain>
    </source>
</reference>
<dbReference type="EMBL" id="JAGPYM010000016">
    <property type="protein sequence ID" value="KAH6886458.1"/>
    <property type="molecule type" value="Genomic_DNA"/>
</dbReference>
<comment type="similarity">
    <text evidence="1">Belongs to the peptidase S33 family.</text>
</comment>
<gene>
    <name evidence="5" type="ORF">B0T10DRAFT_530635</name>
</gene>
<dbReference type="Gene3D" id="3.40.50.1820">
    <property type="entry name" value="alpha/beta hydrolase"/>
    <property type="match status" value="1"/>
</dbReference>
<dbReference type="InterPro" id="IPR013595">
    <property type="entry name" value="Pept_S33_TAP-like_C"/>
</dbReference>
<keyword evidence="6" id="KW-1185">Reference proteome</keyword>
<comment type="caution">
    <text evidence="5">The sequence shown here is derived from an EMBL/GenBank/DDBJ whole genome shotgun (WGS) entry which is preliminary data.</text>
</comment>
<dbReference type="OrthoDB" id="425534at2759"/>
<evidence type="ECO:0000256" key="2">
    <source>
        <dbReference type="ARBA" id="ARBA00022801"/>
    </source>
</evidence>
<evidence type="ECO:0000256" key="1">
    <source>
        <dbReference type="ARBA" id="ARBA00010088"/>
    </source>
</evidence>